<evidence type="ECO:0000256" key="1">
    <source>
        <dbReference type="SAM" id="MobiDB-lite"/>
    </source>
</evidence>
<dbReference type="AlphaFoldDB" id="A0A8K0UD16"/>
<reference evidence="2" key="1">
    <citation type="journal article" date="2021" name="New Phytol.">
        <title>Evolutionary innovations through gain and loss of genes in the ectomycorrhizal Boletales.</title>
        <authorList>
            <person name="Wu G."/>
            <person name="Miyauchi S."/>
            <person name="Morin E."/>
            <person name="Kuo A."/>
            <person name="Drula E."/>
            <person name="Varga T."/>
            <person name="Kohler A."/>
            <person name="Feng B."/>
            <person name="Cao Y."/>
            <person name="Lipzen A."/>
            <person name="Daum C."/>
            <person name="Hundley H."/>
            <person name="Pangilinan J."/>
            <person name="Johnson J."/>
            <person name="Barry K."/>
            <person name="LaButti K."/>
            <person name="Ng V."/>
            <person name="Ahrendt S."/>
            <person name="Min B."/>
            <person name="Choi I.G."/>
            <person name="Park H."/>
            <person name="Plett J.M."/>
            <person name="Magnuson J."/>
            <person name="Spatafora J.W."/>
            <person name="Nagy L.G."/>
            <person name="Henrissat B."/>
            <person name="Grigoriev I.V."/>
            <person name="Yang Z.L."/>
            <person name="Xu J."/>
            <person name="Martin F.M."/>
        </authorList>
    </citation>
    <scope>NUCLEOTIDE SEQUENCE</scope>
    <source>
        <strain evidence="2">KKN 215</strain>
    </source>
</reference>
<proteinExistence type="predicted"/>
<dbReference type="EMBL" id="JAEVFJ010000072">
    <property type="protein sequence ID" value="KAH8074209.1"/>
    <property type="molecule type" value="Genomic_DNA"/>
</dbReference>
<name>A0A8K0UD16_9AGAR</name>
<dbReference type="Proteomes" id="UP000813824">
    <property type="component" value="Unassembled WGS sequence"/>
</dbReference>
<protein>
    <submittedName>
        <fullName evidence="2">Uncharacterized protein</fullName>
    </submittedName>
</protein>
<evidence type="ECO:0000313" key="2">
    <source>
        <dbReference type="EMBL" id="KAH8074209.1"/>
    </source>
</evidence>
<evidence type="ECO:0000313" key="3">
    <source>
        <dbReference type="Proteomes" id="UP000813824"/>
    </source>
</evidence>
<keyword evidence="3" id="KW-1185">Reference proteome</keyword>
<comment type="caution">
    <text evidence="2">The sequence shown here is derived from an EMBL/GenBank/DDBJ whole genome shotgun (WGS) entry which is preliminary data.</text>
</comment>
<organism evidence="2 3">
    <name type="scientific">Cristinia sonorae</name>
    <dbReference type="NCBI Taxonomy" id="1940300"/>
    <lineage>
        <taxon>Eukaryota</taxon>
        <taxon>Fungi</taxon>
        <taxon>Dikarya</taxon>
        <taxon>Basidiomycota</taxon>
        <taxon>Agaricomycotina</taxon>
        <taxon>Agaricomycetes</taxon>
        <taxon>Agaricomycetidae</taxon>
        <taxon>Agaricales</taxon>
        <taxon>Pleurotineae</taxon>
        <taxon>Stephanosporaceae</taxon>
        <taxon>Cristinia</taxon>
    </lineage>
</organism>
<gene>
    <name evidence="2" type="ORF">BXZ70DRAFT_911568</name>
</gene>
<feature type="region of interest" description="Disordered" evidence="1">
    <location>
        <begin position="403"/>
        <end position="437"/>
    </location>
</feature>
<accession>A0A8K0UD16</accession>
<feature type="compositionally biased region" description="Acidic residues" evidence="1">
    <location>
        <begin position="413"/>
        <end position="434"/>
    </location>
</feature>
<sequence>MTDCHLATLFAQDRDSVGDSISLPCRCSFFSKLHTTRILLSLSPTHRTQNAEEIARARVWRTRYPKARVVVTVFSKTSATDGSIVVGVHPNTGRYASAPLLQVKCLLSLAANVLTTYNHKIMQHHIYDLLPSECAWEKRAVLIIYSNGRCLTLEPRLPELGSIMGCGLNHVKDFSALVGFTRPTVSSAQVFPSVLRYIHAIANGLSPESALQDLVSPYLLRQSPVLFMFGDAKKKFQAMYLFTTHFKPHHFPWGLLLPCSQKGCKGFLVGQTKKHQIKDVTEPWKLKCLSCHRQIPASIGFLRAPRGDQRMVANGQTGRTIQCLRARLLTDRNLRHRKSFRGLTSYRRLQALRLADQERSRHLCAAPYQRKHVVTTTVDREKLLVPWGPEDLQFRRGDFWPTSFHEQNKGESDESDEEMQPADGEEEEEEEEEVISNTWKQHVSRALTAGSIWWSEWHNRWTVSLNPQVRSQPTDEHEQKRDSSHRLLEEAEEVYNAMVSLREKMKGWKKSDESKFKEIVAEMEMFLKGDEDGVDKLVKGMVRIALVEKRVYRKKEMQERMAKEIVACEKMGAMGMVGGQSRILIREAMKESGWE</sequence>